<dbReference type="NCBIfam" id="TIGR00756">
    <property type="entry name" value="PPR"/>
    <property type="match status" value="1"/>
</dbReference>
<protein>
    <recommendedName>
        <fullName evidence="3">DYW domain-containing protein</fullName>
    </recommendedName>
</protein>
<dbReference type="EMBL" id="CACRZD030000009">
    <property type="protein sequence ID" value="CAA6666255.1"/>
    <property type="molecule type" value="Genomic_DNA"/>
</dbReference>
<sequence length="973" mass="106320">MVGRRIPSSAHWLRAYCSTSCLILPAPTMALPSPPCLFQPLGNPASSCQKWSERLDAGLRKPHVHGRQAADEEGFLDSYGRMLHRYVGSSSSPPGARSLQLELTKLGFVGDLFLSNTLVNLYAKSGNLNVARQVFDEMPHRNAVSWTCLISGHAHEYTFGSVLRGCQDSGPRYLPLGAQVHGVILKSGYSLDPVACNALISMYGSCSLDSMVSVRRIFEGAPKGNLVSWNSIISVCSQKGEAASAYELFLAMQRSDLGLRPNGYTFGSLISATYACPAPLLSQILKSGFLEDLYVGSALVSAFARLGVLDRAKKTFLQMQKRNAVSMNGLMVGLVKQKQGEEAAGIFRQVNDPGLVNEDTFVVLLSACAEFSAPEAGKRTGREIHGFITRNSLGDDKVAVGNGLVNMYAKCSAIEEARRVFELMGAKDQVSWNSIISGFDQNGLFQEATLSSCSSLAFLRFGEQVHCDGVKAGLDLDISVSNALLTMYGDCGQTSESQRVFWSMPDHDLVSWNSMIGMLRGGWHPNRVTFINILAASSSLSLVNQGRQAHALVVKHGLSEDVAVENAMLSCYARSGCIAASEQLFILMSGRRDNLSWNSMVAGYVDNGLLPEAMDLVWLMMNDGQKLDNFTFATVLSGCAAAGALERGTEMHGFGTLVDMYSKCGRVNYAARIFAAMPSRNRYSWNSMISGCARHGDAAGALRLVLSACSHAGLVEEGLQYFDDMAGSYGVEPRMEHYSCVVDLLGRAGMVEEMESFLRRMPMEPNALIWRTVLAACCRTKDRARMALGGLAGEKLMELEPENPVSYVLMSKLFASVGKWEDVARARSSMRTAMVRKEAGCSWVTLKDGVHTFVAGDRSHPEAEEVYRELLLLIQRTRVVGYAPQTGSALYDLDSEEKELLLSHHSEKLALAFVLIGSSSGLPIRIMKNLRVCGDCHLFFRCSSQVVGREIILRDSIRFHHFANGRCSCGDYW</sequence>
<dbReference type="FunFam" id="1.25.40.10:FF:001093">
    <property type="entry name" value="Pentatricopeptide repeat-containing protein At2g34400"/>
    <property type="match status" value="1"/>
</dbReference>
<feature type="repeat" description="PPR" evidence="2">
    <location>
        <begin position="681"/>
        <end position="716"/>
    </location>
</feature>
<dbReference type="Pfam" id="PF20431">
    <property type="entry name" value="E_motif"/>
    <property type="match status" value="1"/>
</dbReference>
<dbReference type="InterPro" id="IPR046848">
    <property type="entry name" value="E_motif"/>
</dbReference>
<dbReference type="InterPro" id="IPR046849">
    <property type="entry name" value="E2_motif"/>
</dbReference>
<keyword evidence="5" id="KW-1185">Reference proteome</keyword>
<keyword evidence="1" id="KW-0677">Repeat</keyword>
<dbReference type="PANTHER" id="PTHR47926:SF390">
    <property type="entry name" value="TETRATRICOPEPTIDE REPEAT-LIKE SUPERFAMILY PROTEIN"/>
    <property type="match status" value="1"/>
</dbReference>
<name>A0A7I8J8Y9_SPIIN</name>
<dbReference type="Pfam" id="PF01535">
    <property type="entry name" value="PPR"/>
    <property type="match status" value="9"/>
</dbReference>
<dbReference type="PROSITE" id="PS51375">
    <property type="entry name" value="PPR"/>
    <property type="match status" value="4"/>
</dbReference>
<reference evidence="4 5" key="1">
    <citation type="submission" date="2019-12" db="EMBL/GenBank/DDBJ databases">
        <authorList>
            <person name="Scholz U."/>
            <person name="Mascher M."/>
            <person name="Fiebig A."/>
        </authorList>
    </citation>
    <scope>NUCLEOTIDE SEQUENCE</scope>
</reference>
<evidence type="ECO:0000313" key="4">
    <source>
        <dbReference type="EMBL" id="CAA2626959.1"/>
    </source>
</evidence>
<evidence type="ECO:0000256" key="1">
    <source>
        <dbReference type="ARBA" id="ARBA00022737"/>
    </source>
</evidence>
<dbReference type="GO" id="GO:0009451">
    <property type="term" value="P:RNA modification"/>
    <property type="evidence" value="ECO:0007669"/>
    <property type="project" value="InterPro"/>
</dbReference>
<dbReference type="Pfam" id="PF13041">
    <property type="entry name" value="PPR_2"/>
    <property type="match status" value="1"/>
</dbReference>
<feature type="repeat" description="PPR" evidence="2">
    <location>
        <begin position="225"/>
        <end position="259"/>
    </location>
</feature>
<dbReference type="Pfam" id="PF20430">
    <property type="entry name" value="Eplus_motif"/>
    <property type="match status" value="1"/>
</dbReference>
<evidence type="ECO:0000313" key="5">
    <source>
        <dbReference type="Proteomes" id="UP001189122"/>
    </source>
</evidence>
<dbReference type="InterPro" id="IPR046960">
    <property type="entry name" value="PPR_At4g14850-like_plant"/>
</dbReference>
<accession>A0A7I8J8Y9</accession>
<dbReference type="Proteomes" id="UP001189122">
    <property type="component" value="Unassembled WGS sequence"/>
</dbReference>
<dbReference type="Pfam" id="PF14432">
    <property type="entry name" value="DYW_deaminase"/>
    <property type="match status" value="1"/>
</dbReference>
<dbReference type="InterPro" id="IPR011990">
    <property type="entry name" value="TPR-like_helical_dom_sf"/>
</dbReference>
<dbReference type="PANTHER" id="PTHR47926">
    <property type="entry name" value="PENTATRICOPEPTIDE REPEAT-CONTAINING PROTEIN"/>
    <property type="match status" value="1"/>
</dbReference>
<dbReference type="EMBL" id="LR743596">
    <property type="protein sequence ID" value="CAA2626959.1"/>
    <property type="molecule type" value="Genomic_DNA"/>
</dbReference>
<organism evidence="4">
    <name type="scientific">Spirodela intermedia</name>
    <name type="common">Intermediate duckweed</name>
    <dbReference type="NCBI Taxonomy" id="51605"/>
    <lineage>
        <taxon>Eukaryota</taxon>
        <taxon>Viridiplantae</taxon>
        <taxon>Streptophyta</taxon>
        <taxon>Embryophyta</taxon>
        <taxon>Tracheophyta</taxon>
        <taxon>Spermatophyta</taxon>
        <taxon>Magnoliopsida</taxon>
        <taxon>Liliopsida</taxon>
        <taxon>Araceae</taxon>
        <taxon>Lemnoideae</taxon>
        <taxon>Spirodela</taxon>
    </lineage>
</organism>
<dbReference type="FunFam" id="1.25.40.10:FF:000425">
    <property type="entry name" value="Pentatricopeptide repeat-containing protein At3g26540"/>
    <property type="match status" value="1"/>
</dbReference>
<feature type="domain" description="DYW" evidence="3">
    <location>
        <begin position="881"/>
        <end position="973"/>
    </location>
</feature>
<evidence type="ECO:0000259" key="3">
    <source>
        <dbReference type="Pfam" id="PF14432"/>
    </source>
</evidence>
<dbReference type="AlphaFoldDB" id="A0A7I8J8Y9"/>
<evidence type="ECO:0000256" key="2">
    <source>
        <dbReference type="PROSITE-ProRule" id="PRU00708"/>
    </source>
</evidence>
<proteinExistence type="predicted"/>
<dbReference type="Gene3D" id="1.25.40.10">
    <property type="entry name" value="Tetratricopeptide repeat domain"/>
    <property type="match status" value="8"/>
</dbReference>
<gene>
    <name evidence="4" type="ORF">SI7747_09012644</name>
</gene>
<dbReference type="InterPro" id="IPR032867">
    <property type="entry name" value="DYW_dom"/>
</dbReference>
<feature type="repeat" description="PPR" evidence="2">
    <location>
        <begin position="593"/>
        <end position="627"/>
    </location>
</feature>
<dbReference type="GO" id="GO:0003723">
    <property type="term" value="F:RNA binding"/>
    <property type="evidence" value="ECO:0007669"/>
    <property type="project" value="InterPro"/>
</dbReference>
<dbReference type="InterPro" id="IPR002885">
    <property type="entry name" value="PPR_rpt"/>
</dbReference>
<dbReference type="GO" id="GO:0008270">
    <property type="term" value="F:zinc ion binding"/>
    <property type="evidence" value="ECO:0007669"/>
    <property type="project" value="InterPro"/>
</dbReference>
<feature type="repeat" description="PPR" evidence="2">
    <location>
        <begin position="111"/>
        <end position="145"/>
    </location>
</feature>
<dbReference type="FunFam" id="1.25.40.10:FF:000381">
    <property type="entry name" value="Pentatricopeptide repeat-containing protein"/>
    <property type="match status" value="1"/>
</dbReference>